<dbReference type="PANTHER" id="PTHR22807:SF53">
    <property type="entry name" value="RIBOSOMAL RNA SMALL SUBUNIT METHYLTRANSFERASE B-RELATED"/>
    <property type="match status" value="1"/>
</dbReference>
<dbReference type="Proteomes" id="UP000215545">
    <property type="component" value="Unassembled WGS sequence"/>
</dbReference>
<dbReference type="NCBIfam" id="TIGR00563">
    <property type="entry name" value="rsmB"/>
    <property type="match status" value="1"/>
</dbReference>
<dbReference type="RefSeq" id="WP_045850138.1">
    <property type="nucleotide sequence ID" value="NZ_FTLX01000003.1"/>
</dbReference>
<evidence type="ECO:0000313" key="18">
    <source>
        <dbReference type="Proteomes" id="UP000186385"/>
    </source>
</evidence>
<dbReference type="SUPFAM" id="SSF48013">
    <property type="entry name" value="NusB-like"/>
    <property type="match status" value="1"/>
</dbReference>
<dbReference type="Gene3D" id="3.30.70.1170">
    <property type="entry name" value="Sun protein, domain 3"/>
    <property type="match status" value="1"/>
</dbReference>
<dbReference type="AlphaFoldDB" id="A0A1N6UE49"/>
<dbReference type="EC" id="2.1.1.176" evidence="4"/>
<dbReference type="GO" id="GO:0008649">
    <property type="term" value="F:rRNA methyltransferase activity"/>
    <property type="evidence" value="ECO:0007669"/>
    <property type="project" value="InterPro"/>
</dbReference>
<dbReference type="InterPro" id="IPR035926">
    <property type="entry name" value="NusB-like_sf"/>
</dbReference>
<keyword evidence="5" id="KW-0963">Cytoplasm</keyword>
<dbReference type="CDD" id="cd02440">
    <property type="entry name" value="AdoMet_MTases"/>
    <property type="match status" value="1"/>
</dbReference>
<dbReference type="Proteomes" id="UP000186385">
    <property type="component" value="Unassembled WGS sequence"/>
</dbReference>
<dbReference type="SUPFAM" id="SSF53335">
    <property type="entry name" value="S-adenosyl-L-methionine-dependent methyltransferases"/>
    <property type="match status" value="1"/>
</dbReference>
<dbReference type="Pfam" id="PF22458">
    <property type="entry name" value="RsmF-B_ferredox"/>
    <property type="match status" value="1"/>
</dbReference>
<feature type="active site" description="Nucleophile" evidence="14">
    <location>
        <position position="380"/>
    </location>
</feature>
<dbReference type="FunFam" id="3.40.50.150:FF:000022">
    <property type="entry name" value="Ribosomal RNA small subunit methyltransferase B"/>
    <property type="match status" value="1"/>
</dbReference>
<dbReference type="GO" id="GO:0003723">
    <property type="term" value="F:RNA binding"/>
    <property type="evidence" value="ECO:0007669"/>
    <property type="project" value="UniProtKB-UniRule"/>
</dbReference>
<dbReference type="STRING" id="1017273.SAMN05443094_103249"/>
<dbReference type="InterPro" id="IPR054728">
    <property type="entry name" value="RsmB-like_ferredoxin"/>
</dbReference>
<keyword evidence="7 14" id="KW-0489">Methyltransferase</keyword>
<reference evidence="17 18" key="1">
    <citation type="submission" date="2017-01" db="EMBL/GenBank/DDBJ databases">
        <authorList>
            <person name="Mah S.A."/>
            <person name="Swanson W.J."/>
            <person name="Moy G.W."/>
            <person name="Vacquier V.D."/>
        </authorList>
    </citation>
    <scope>NUCLEOTIDE SEQUENCE [LARGE SCALE GENOMIC DNA]</scope>
    <source>
        <strain evidence="17 18">NIO-1016</strain>
    </source>
</reference>
<dbReference type="FunFam" id="1.10.940.10:FF:000006">
    <property type="entry name" value="16S rRNA (Cytosine(967)-C(5))-methyltransferase RsmB"/>
    <property type="match status" value="1"/>
</dbReference>
<reference evidence="16" key="3">
    <citation type="submission" date="2017-03" db="EMBL/GenBank/DDBJ databases">
        <authorList>
            <person name="Dastager S.G."/>
            <person name="Neurgaonkar P.S."/>
            <person name="Dharne M.S."/>
        </authorList>
    </citation>
    <scope>NUCLEOTIDE SEQUENCE</scope>
    <source>
        <strain evidence="16">DSM 25145</strain>
    </source>
</reference>
<feature type="binding site" evidence="14">
    <location>
        <position position="327"/>
    </location>
    <ligand>
        <name>S-adenosyl-L-methionine</name>
        <dbReference type="ChEBI" id="CHEBI:59789"/>
    </ligand>
</feature>
<dbReference type="InterPro" id="IPR023267">
    <property type="entry name" value="RCMT"/>
</dbReference>
<dbReference type="FunFam" id="3.30.70.1170:FF:000003">
    <property type="entry name" value="16S rRNA (Cytosine(967)-C(5))-methyltransferase RsmB"/>
    <property type="match status" value="1"/>
</dbReference>
<comment type="function">
    <text evidence="1">Specifically methylates the cytosine at position 967 (m5C967) of 16S rRNA.</text>
</comment>
<dbReference type="PRINTS" id="PR02008">
    <property type="entry name" value="RCMTFAMILY"/>
</dbReference>
<dbReference type="PROSITE" id="PS51686">
    <property type="entry name" value="SAM_MT_RSMB_NOP"/>
    <property type="match status" value="1"/>
</dbReference>
<evidence type="ECO:0000256" key="1">
    <source>
        <dbReference type="ARBA" id="ARBA00002724"/>
    </source>
</evidence>
<proteinExistence type="inferred from homology"/>
<accession>A0A1N6UE49</accession>
<dbReference type="InterPro" id="IPR006027">
    <property type="entry name" value="NusB_RsmB_TIM44"/>
</dbReference>
<keyword evidence="19" id="KW-1185">Reference proteome</keyword>
<dbReference type="OrthoDB" id="9810297at2"/>
<protein>
    <recommendedName>
        <fullName evidence="4">16S rRNA (cytosine(967)-C(5))-methyltransferase</fullName>
        <ecNumber evidence="4">2.1.1.176</ecNumber>
    </recommendedName>
    <alternativeName>
        <fullName evidence="11">16S rRNA m5C967 methyltransferase</fullName>
    </alternativeName>
    <alternativeName>
        <fullName evidence="12">rRNA (cytosine-C(5)-)-methyltransferase RsmB</fullName>
    </alternativeName>
</protein>
<evidence type="ECO:0000256" key="12">
    <source>
        <dbReference type="ARBA" id="ARBA00031088"/>
    </source>
</evidence>
<evidence type="ECO:0000256" key="11">
    <source>
        <dbReference type="ARBA" id="ARBA00030399"/>
    </source>
</evidence>
<gene>
    <name evidence="16" type="ORF">B1B05_07850</name>
    <name evidence="17" type="ORF">SAMN05443094_103249</name>
</gene>
<dbReference type="PANTHER" id="PTHR22807">
    <property type="entry name" value="NOP2 YEAST -RELATED NOL1/NOP2/FMU SUN DOMAIN-CONTAINING"/>
    <property type="match status" value="1"/>
</dbReference>
<feature type="binding site" evidence="14">
    <location>
        <position position="281"/>
    </location>
    <ligand>
        <name>S-adenosyl-L-methionine</name>
        <dbReference type="ChEBI" id="CHEBI:59789"/>
    </ligand>
</feature>
<feature type="binding site" evidence="14">
    <location>
        <begin position="257"/>
        <end position="263"/>
    </location>
    <ligand>
        <name>S-adenosyl-L-methionine</name>
        <dbReference type="ChEBI" id="CHEBI:59789"/>
    </ligand>
</feature>
<dbReference type="Pfam" id="PF01189">
    <property type="entry name" value="Methyltr_RsmB-F"/>
    <property type="match status" value="1"/>
</dbReference>
<dbReference type="Gene3D" id="1.10.940.10">
    <property type="entry name" value="NusB-like"/>
    <property type="match status" value="1"/>
</dbReference>
<keyword evidence="9 14" id="KW-0949">S-adenosyl-L-methionine</keyword>
<dbReference type="Pfam" id="PF01029">
    <property type="entry name" value="NusB"/>
    <property type="match status" value="1"/>
</dbReference>
<evidence type="ECO:0000256" key="9">
    <source>
        <dbReference type="ARBA" id="ARBA00022691"/>
    </source>
</evidence>
<comment type="similarity">
    <text evidence="3 14">Belongs to the class I-like SAM-binding methyltransferase superfamily. RsmB/NOP family.</text>
</comment>
<dbReference type="Gene3D" id="3.40.50.150">
    <property type="entry name" value="Vaccinia Virus protein VP39"/>
    <property type="match status" value="1"/>
</dbReference>
<evidence type="ECO:0000256" key="6">
    <source>
        <dbReference type="ARBA" id="ARBA00022552"/>
    </source>
</evidence>
<keyword evidence="8 14" id="KW-0808">Transferase</keyword>
<dbReference type="InterPro" id="IPR049560">
    <property type="entry name" value="MeTrfase_RsmB-F_NOP2_cat"/>
</dbReference>
<evidence type="ECO:0000256" key="2">
    <source>
        <dbReference type="ARBA" id="ARBA00004496"/>
    </source>
</evidence>
<evidence type="ECO:0000256" key="5">
    <source>
        <dbReference type="ARBA" id="ARBA00022490"/>
    </source>
</evidence>
<dbReference type="PROSITE" id="PS01153">
    <property type="entry name" value="NOL1_NOP2_SUN"/>
    <property type="match status" value="1"/>
</dbReference>
<evidence type="ECO:0000256" key="4">
    <source>
        <dbReference type="ARBA" id="ARBA00012140"/>
    </source>
</evidence>
<dbReference type="NCBIfam" id="NF011494">
    <property type="entry name" value="PRK14902.1"/>
    <property type="match status" value="1"/>
</dbReference>
<dbReference type="EMBL" id="MWSK01000003">
    <property type="protein sequence ID" value="OXS78504.1"/>
    <property type="molecule type" value="Genomic_DNA"/>
</dbReference>
<dbReference type="InterPro" id="IPR004573">
    <property type="entry name" value="rRNA_ssu_MeTfrase_B"/>
</dbReference>
<dbReference type="GO" id="GO:0006355">
    <property type="term" value="P:regulation of DNA-templated transcription"/>
    <property type="evidence" value="ECO:0007669"/>
    <property type="project" value="InterPro"/>
</dbReference>
<dbReference type="InterPro" id="IPR029063">
    <property type="entry name" value="SAM-dependent_MTases_sf"/>
</dbReference>
<evidence type="ECO:0000256" key="8">
    <source>
        <dbReference type="ARBA" id="ARBA00022679"/>
    </source>
</evidence>
<evidence type="ECO:0000313" key="16">
    <source>
        <dbReference type="EMBL" id="OXS78504.1"/>
    </source>
</evidence>
<evidence type="ECO:0000256" key="7">
    <source>
        <dbReference type="ARBA" id="ARBA00022603"/>
    </source>
</evidence>
<keyword evidence="10 14" id="KW-0694">RNA-binding</keyword>
<evidence type="ECO:0000259" key="15">
    <source>
        <dbReference type="PROSITE" id="PS51686"/>
    </source>
</evidence>
<organism evidence="17 18">
    <name type="scientific">Domibacillus enclensis</name>
    <dbReference type="NCBI Taxonomy" id="1017273"/>
    <lineage>
        <taxon>Bacteria</taxon>
        <taxon>Bacillati</taxon>
        <taxon>Bacillota</taxon>
        <taxon>Bacilli</taxon>
        <taxon>Bacillales</taxon>
        <taxon>Bacillaceae</taxon>
        <taxon>Domibacillus</taxon>
    </lineage>
</organism>
<keyword evidence="6" id="KW-0698">rRNA processing</keyword>
<reference evidence="19" key="2">
    <citation type="submission" date="2017-03" db="EMBL/GenBank/DDBJ databases">
        <title>Bacillus sp. V-88(T) DSM27956, whole genome shotgun sequencing project.</title>
        <authorList>
            <person name="Dastager S.G."/>
            <person name="Neurgaonkar P.S."/>
            <person name="Dharne M.S."/>
        </authorList>
    </citation>
    <scope>NUCLEOTIDE SEQUENCE [LARGE SCALE GENOMIC DNA]</scope>
    <source>
        <strain evidence="19">DSM 25145</strain>
    </source>
</reference>
<comment type="subcellular location">
    <subcellularLocation>
        <location evidence="2">Cytoplasm</location>
    </subcellularLocation>
</comment>
<evidence type="ECO:0000256" key="14">
    <source>
        <dbReference type="PROSITE-ProRule" id="PRU01023"/>
    </source>
</evidence>
<dbReference type="EMBL" id="FTLX01000003">
    <property type="protein sequence ID" value="SIQ63938.1"/>
    <property type="molecule type" value="Genomic_DNA"/>
</dbReference>
<evidence type="ECO:0000256" key="10">
    <source>
        <dbReference type="ARBA" id="ARBA00022884"/>
    </source>
</evidence>
<sequence>MKTVNVREAALELIDAVEKSGSYSNLMLNNAIEKNNITGRDAGLLTEITYGTIQRKLTLDYYLAPFLKKKPERWVHNLLRLSLYQMVYLDKVPERAVIHEAVNIAKKRGHKGIAGMVNGVLRSIQREGVPDTKAIKNEVERISVETSHPHWLVERWTKAYGIERTEAMCRHNLTAPEQTVRVNTLKIDREAAVAALSEEGFEAEIANTSKAAIRLLKGNAARSDLYKHGFISIQDESSMLVAPVVGALPGQRVLDMCSAPGGKTAHLAEQMNGEGRIDALDIHEHKLKLVAQNAERLGLRNIHVQKQDARKAGEVFEKETFDAILVDAPCSGLGVIRRKPDLKYAKTEQDLQNLQRIQLSILDAAAPLLKENGVLVYSTCTVDKEENEGTVHAFLTAHPEFEPVPLEHIAIMPEKSMIQVFPDDFGGDGFFISKFRKKEIN</sequence>
<dbReference type="InterPro" id="IPR018314">
    <property type="entry name" value="RsmB/NOL1/NOP2-like_CS"/>
</dbReference>
<dbReference type="GO" id="GO:0005737">
    <property type="term" value="C:cytoplasm"/>
    <property type="evidence" value="ECO:0007669"/>
    <property type="project" value="UniProtKB-SubCell"/>
</dbReference>
<evidence type="ECO:0000256" key="13">
    <source>
        <dbReference type="ARBA" id="ARBA00047283"/>
    </source>
</evidence>
<feature type="binding site" evidence="14">
    <location>
        <position position="308"/>
    </location>
    <ligand>
        <name>S-adenosyl-L-methionine</name>
        <dbReference type="ChEBI" id="CHEBI:59789"/>
    </ligand>
</feature>
<feature type="domain" description="SAM-dependent MTase RsmB/NOP-type" evidence="15">
    <location>
        <begin position="168"/>
        <end position="438"/>
    </location>
</feature>
<dbReference type="InterPro" id="IPR001678">
    <property type="entry name" value="MeTrfase_RsmB-F_NOP2_dom"/>
</dbReference>
<evidence type="ECO:0000256" key="3">
    <source>
        <dbReference type="ARBA" id="ARBA00007494"/>
    </source>
</evidence>
<comment type="catalytic activity">
    <reaction evidence="13">
        <text>cytidine(967) in 16S rRNA + S-adenosyl-L-methionine = 5-methylcytidine(967) in 16S rRNA + S-adenosyl-L-homocysteine + H(+)</text>
        <dbReference type="Rhea" id="RHEA:42748"/>
        <dbReference type="Rhea" id="RHEA-COMP:10219"/>
        <dbReference type="Rhea" id="RHEA-COMP:10220"/>
        <dbReference type="ChEBI" id="CHEBI:15378"/>
        <dbReference type="ChEBI" id="CHEBI:57856"/>
        <dbReference type="ChEBI" id="CHEBI:59789"/>
        <dbReference type="ChEBI" id="CHEBI:74483"/>
        <dbReference type="ChEBI" id="CHEBI:82748"/>
        <dbReference type="EC" id="2.1.1.176"/>
    </reaction>
</comment>
<evidence type="ECO:0000313" key="19">
    <source>
        <dbReference type="Proteomes" id="UP000215545"/>
    </source>
</evidence>
<evidence type="ECO:0000313" key="17">
    <source>
        <dbReference type="EMBL" id="SIQ63938.1"/>
    </source>
</evidence>
<name>A0A1N6UE49_9BACI</name>